<dbReference type="PANTHER" id="PTHR42718">
    <property type="entry name" value="MAJOR FACILITATOR SUPERFAMILY MULTIDRUG TRANSPORTER MFSC"/>
    <property type="match status" value="1"/>
</dbReference>
<feature type="transmembrane region" description="Helical" evidence="6">
    <location>
        <begin position="48"/>
        <end position="68"/>
    </location>
</feature>
<dbReference type="SUPFAM" id="SSF103473">
    <property type="entry name" value="MFS general substrate transporter"/>
    <property type="match status" value="1"/>
</dbReference>
<feature type="transmembrane region" description="Helical" evidence="6">
    <location>
        <begin position="12"/>
        <end position="36"/>
    </location>
</feature>
<dbReference type="PANTHER" id="PTHR42718:SF35">
    <property type="entry name" value="BLL0718 PROTEIN"/>
    <property type="match status" value="1"/>
</dbReference>
<dbReference type="PROSITE" id="PS50850">
    <property type="entry name" value="MFS"/>
    <property type="match status" value="1"/>
</dbReference>
<dbReference type="GO" id="GO:0022857">
    <property type="term" value="F:transmembrane transporter activity"/>
    <property type="evidence" value="ECO:0007669"/>
    <property type="project" value="InterPro"/>
</dbReference>
<dbReference type="GO" id="GO:0005886">
    <property type="term" value="C:plasma membrane"/>
    <property type="evidence" value="ECO:0007669"/>
    <property type="project" value="UniProtKB-SubCell"/>
</dbReference>
<keyword evidence="4 6" id="KW-1133">Transmembrane helix</keyword>
<dbReference type="Proteomes" id="UP000196475">
    <property type="component" value="Unassembled WGS sequence"/>
</dbReference>
<protein>
    <recommendedName>
        <fullName evidence="7">Major facilitator superfamily (MFS) profile domain-containing protein</fullName>
    </recommendedName>
</protein>
<proteinExistence type="predicted"/>
<dbReference type="Gene3D" id="1.20.1250.20">
    <property type="entry name" value="MFS general substrate transporter like domains"/>
    <property type="match status" value="1"/>
</dbReference>
<dbReference type="PRINTS" id="PR01036">
    <property type="entry name" value="TCRTETB"/>
</dbReference>
<feature type="transmembrane region" description="Helical" evidence="6">
    <location>
        <begin position="105"/>
        <end position="126"/>
    </location>
</feature>
<feature type="transmembrane region" description="Helical" evidence="6">
    <location>
        <begin position="80"/>
        <end position="99"/>
    </location>
</feature>
<feature type="transmembrane region" description="Helical" evidence="6">
    <location>
        <begin position="264"/>
        <end position="290"/>
    </location>
</feature>
<feature type="domain" description="Major facilitator superfamily (MFS) profile" evidence="7">
    <location>
        <begin position="14"/>
        <end position="448"/>
    </location>
</feature>
<keyword evidence="3 6" id="KW-0812">Transmembrane</keyword>
<feature type="transmembrane region" description="Helical" evidence="6">
    <location>
        <begin position="166"/>
        <end position="185"/>
    </location>
</feature>
<evidence type="ECO:0000256" key="2">
    <source>
        <dbReference type="ARBA" id="ARBA00022448"/>
    </source>
</evidence>
<evidence type="ECO:0000256" key="6">
    <source>
        <dbReference type="SAM" id="Phobius"/>
    </source>
</evidence>
<dbReference type="InterPro" id="IPR011701">
    <property type="entry name" value="MFS"/>
</dbReference>
<feature type="transmembrane region" description="Helical" evidence="6">
    <location>
        <begin position="138"/>
        <end position="160"/>
    </location>
</feature>
<sequence>MKAMETNSFRAGLVIPLWGVMVWVVLMNTSMFNIVLPSVIADLQVTPVIGSWIITGYSVVLAVATITYSRLADFIPIRRLLVFGMSLFGLASIIGYFAHHFSILLLARLLQAAGAGASQALGMVVAARYIPLARRGRAMSWIAIGASMAFCLGPVIGGVLAQYAGWNYLFVVSSIVLLLLPFFYKHLPPEQPQKIRFDVWGALLMATGTSGLLLFLTTLAETVYSYGFLLLSSLAYFLFWRHIQVVNTPFLQPALFRNRNYLKIVFMAFTNFATHFSTLFCLPILLAALFGKEPGAIGLIIFPGALIAAVAAILVGRFIDRFGTVPILVAAHGLLFVSMHCFAWVSGIDPLYSMLAYVPLGLGFFSMTSGLSNELTRMLPGAQVGAGLGMMQMTQFFGGAFGVTMSGFLISLQQSLPPKQIYQNIFLCFSGLVLCSGTLLGMYLRSKRKSSVDTSGTDMSVSGTGMADE</sequence>
<comment type="subcellular location">
    <subcellularLocation>
        <location evidence="1">Cell membrane</location>
        <topology evidence="1">Multi-pass membrane protein</topology>
    </subcellularLocation>
</comment>
<keyword evidence="2" id="KW-0813">Transport</keyword>
<feature type="transmembrane region" description="Helical" evidence="6">
    <location>
        <begin position="223"/>
        <end position="243"/>
    </location>
</feature>
<dbReference type="Gene3D" id="1.20.1720.10">
    <property type="entry name" value="Multidrug resistance protein D"/>
    <property type="match status" value="1"/>
</dbReference>
<evidence type="ECO:0000256" key="4">
    <source>
        <dbReference type="ARBA" id="ARBA00022989"/>
    </source>
</evidence>
<comment type="caution">
    <text evidence="8">The sequence shown here is derived from an EMBL/GenBank/DDBJ whole genome shotgun (WGS) entry which is preliminary data.</text>
</comment>
<reference evidence="9" key="1">
    <citation type="submission" date="2016-06" db="EMBL/GenBank/DDBJ databases">
        <authorList>
            <person name="Nascimento L."/>
            <person name="Pereira R.V."/>
            <person name="Martins L.F."/>
            <person name="Quaggio R.B."/>
            <person name="Silva A.M."/>
            <person name="Setubal J.C."/>
        </authorList>
    </citation>
    <scope>NUCLEOTIDE SEQUENCE [LARGE SCALE GENOMIC DNA]</scope>
</reference>
<feature type="transmembrane region" description="Helical" evidence="6">
    <location>
        <begin position="351"/>
        <end position="372"/>
    </location>
</feature>
<name>A0A1Y3PDS8_9BACI</name>
<accession>A0A1Y3PDS8</accession>
<feature type="transmembrane region" description="Helical" evidence="6">
    <location>
        <begin position="296"/>
        <end position="315"/>
    </location>
</feature>
<evidence type="ECO:0000313" key="9">
    <source>
        <dbReference type="Proteomes" id="UP000196475"/>
    </source>
</evidence>
<feature type="transmembrane region" description="Helical" evidence="6">
    <location>
        <begin position="197"/>
        <end position="217"/>
    </location>
</feature>
<evidence type="ECO:0000259" key="7">
    <source>
        <dbReference type="PROSITE" id="PS50850"/>
    </source>
</evidence>
<dbReference type="EMBL" id="LZRT01000101">
    <property type="protein sequence ID" value="OUM85515.1"/>
    <property type="molecule type" value="Genomic_DNA"/>
</dbReference>
<dbReference type="InterPro" id="IPR020846">
    <property type="entry name" value="MFS_dom"/>
</dbReference>
<organism evidence="8 9">
    <name type="scientific">Bacillus thermozeamaize</name>
    <dbReference type="NCBI Taxonomy" id="230954"/>
    <lineage>
        <taxon>Bacteria</taxon>
        <taxon>Bacillati</taxon>
        <taxon>Bacillota</taxon>
        <taxon>Bacilli</taxon>
        <taxon>Bacillales</taxon>
        <taxon>Bacillaceae</taxon>
        <taxon>Bacillus</taxon>
    </lineage>
</organism>
<evidence type="ECO:0000256" key="5">
    <source>
        <dbReference type="ARBA" id="ARBA00023136"/>
    </source>
</evidence>
<feature type="transmembrane region" description="Helical" evidence="6">
    <location>
        <begin position="327"/>
        <end position="345"/>
    </location>
</feature>
<keyword evidence="5 6" id="KW-0472">Membrane</keyword>
<dbReference type="AlphaFoldDB" id="A0A1Y3PDS8"/>
<feature type="transmembrane region" description="Helical" evidence="6">
    <location>
        <begin position="424"/>
        <end position="444"/>
    </location>
</feature>
<evidence type="ECO:0000256" key="3">
    <source>
        <dbReference type="ARBA" id="ARBA00022692"/>
    </source>
</evidence>
<gene>
    <name evidence="8" type="ORF">BAA01_10635</name>
</gene>
<dbReference type="Pfam" id="PF07690">
    <property type="entry name" value="MFS_1"/>
    <property type="match status" value="1"/>
</dbReference>
<dbReference type="InterPro" id="IPR036259">
    <property type="entry name" value="MFS_trans_sf"/>
</dbReference>
<evidence type="ECO:0000313" key="8">
    <source>
        <dbReference type="EMBL" id="OUM85515.1"/>
    </source>
</evidence>
<feature type="transmembrane region" description="Helical" evidence="6">
    <location>
        <begin position="393"/>
        <end position="412"/>
    </location>
</feature>
<evidence type="ECO:0000256" key="1">
    <source>
        <dbReference type="ARBA" id="ARBA00004651"/>
    </source>
</evidence>